<dbReference type="GeneID" id="79931613"/>
<keyword evidence="1" id="KW-0732">Signal</keyword>
<reference evidence="3" key="1">
    <citation type="submission" date="2020-09" db="EMBL/GenBank/DDBJ databases">
        <title>Streptomyces canutascabiei sp. nov., which causes potato common scab and is distributed across the world.</title>
        <authorList>
            <person name="Nguyen H.P."/>
            <person name="Weisberg A.J."/>
            <person name="Chang J.H."/>
            <person name="Clarke C.R."/>
        </authorList>
    </citation>
    <scope>NUCLEOTIDE SEQUENCE</scope>
    <source>
        <strain evidence="3">ID-01-6.2a</strain>
    </source>
</reference>
<dbReference type="EMBL" id="JACYXT010000024">
    <property type="protein sequence ID" value="MBD9729222.1"/>
    <property type="molecule type" value="Genomic_DNA"/>
</dbReference>
<name>A0A927QPT9_9ACTN</name>
<dbReference type="PROSITE" id="PS51257">
    <property type="entry name" value="PROKAR_LIPOPROTEIN"/>
    <property type="match status" value="1"/>
</dbReference>
<feature type="signal peptide" evidence="1">
    <location>
        <begin position="1"/>
        <end position="20"/>
    </location>
</feature>
<evidence type="ECO:0000313" key="3">
    <source>
        <dbReference type="EMBL" id="MBD9729222.1"/>
    </source>
</evidence>
<feature type="domain" description="DUF4232" evidence="2">
    <location>
        <begin position="51"/>
        <end position="184"/>
    </location>
</feature>
<sequence length="189" mass="18513">MRTAPTAIAAALLAALTLTACSGSDGGDGGDGGNDGKTGAATTESARKGACTAARVGFEVGPSSAAPAAGDEGAVPVTVTNKGDAACTLKGLAGVDLVAGDKSWALQPQEGASEETEVTLQGGQAMSFSISYVRGVAGDAEKSAAVDQLKLTLPGDSKVSSFKWPDPEVAVKSESTLEAAVGPFLPVGD</sequence>
<evidence type="ECO:0000259" key="2">
    <source>
        <dbReference type="Pfam" id="PF14016"/>
    </source>
</evidence>
<accession>A0A927QPT9</accession>
<dbReference type="InterPro" id="IPR025326">
    <property type="entry name" value="DUF4232"/>
</dbReference>
<comment type="caution">
    <text evidence="3">The sequence shown here is derived from an EMBL/GenBank/DDBJ whole genome shotgun (WGS) entry which is preliminary data.</text>
</comment>
<organism evidence="3 4">
    <name type="scientific">Streptomyces caniscabiei</name>
    <dbReference type="NCBI Taxonomy" id="2746961"/>
    <lineage>
        <taxon>Bacteria</taxon>
        <taxon>Bacillati</taxon>
        <taxon>Actinomycetota</taxon>
        <taxon>Actinomycetes</taxon>
        <taxon>Kitasatosporales</taxon>
        <taxon>Streptomycetaceae</taxon>
        <taxon>Streptomyces</taxon>
    </lineage>
</organism>
<feature type="chain" id="PRO_5038776788" evidence="1">
    <location>
        <begin position="21"/>
        <end position="189"/>
    </location>
</feature>
<dbReference type="RefSeq" id="WP_192365445.1">
    <property type="nucleotide sequence ID" value="NZ_CP119182.1"/>
</dbReference>
<protein>
    <submittedName>
        <fullName evidence="3">DUF4232 domain-containing protein</fullName>
    </submittedName>
</protein>
<dbReference type="Pfam" id="PF14016">
    <property type="entry name" value="DUF4232"/>
    <property type="match status" value="1"/>
</dbReference>
<evidence type="ECO:0000256" key="1">
    <source>
        <dbReference type="SAM" id="SignalP"/>
    </source>
</evidence>
<gene>
    <name evidence="3" type="ORF">IHE70_39790</name>
</gene>
<dbReference type="Proteomes" id="UP000661025">
    <property type="component" value="Unassembled WGS sequence"/>
</dbReference>
<proteinExistence type="predicted"/>
<evidence type="ECO:0000313" key="4">
    <source>
        <dbReference type="Proteomes" id="UP000661025"/>
    </source>
</evidence>
<dbReference type="AlphaFoldDB" id="A0A927QPT9"/>